<dbReference type="OrthoDB" id="200415at2759"/>
<dbReference type="PANTHER" id="PTHR14859">
    <property type="entry name" value="CALCOFLUOR WHITE HYPERSENSITIVE PROTEIN PRECURSOR"/>
    <property type="match status" value="1"/>
</dbReference>
<dbReference type="InterPro" id="IPR051916">
    <property type="entry name" value="GPI-anchor_lipid_remodeler"/>
</dbReference>
<reference evidence="2" key="1">
    <citation type="submission" date="2021-02" db="EMBL/GenBank/DDBJ databases">
        <authorList>
            <person name="Nowell W R."/>
        </authorList>
    </citation>
    <scope>NUCLEOTIDE SEQUENCE</scope>
</reference>
<evidence type="ECO:0000313" key="4">
    <source>
        <dbReference type="Proteomes" id="UP000663891"/>
    </source>
</evidence>
<dbReference type="AlphaFoldDB" id="A0A814C192"/>
<feature type="region of interest" description="Disordered" evidence="1">
    <location>
        <begin position="31"/>
        <end position="54"/>
    </location>
</feature>
<evidence type="ECO:0000313" key="2">
    <source>
        <dbReference type="EMBL" id="CAF0935462.1"/>
    </source>
</evidence>
<organism evidence="2 4">
    <name type="scientific">Adineta steineri</name>
    <dbReference type="NCBI Taxonomy" id="433720"/>
    <lineage>
        <taxon>Eukaryota</taxon>
        <taxon>Metazoa</taxon>
        <taxon>Spiralia</taxon>
        <taxon>Gnathifera</taxon>
        <taxon>Rotifera</taxon>
        <taxon>Eurotatoria</taxon>
        <taxon>Bdelloidea</taxon>
        <taxon>Adinetida</taxon>
        <taxon>Adinetidae</taxon>
        <taxon>Adineta</taxon>
    </lineage>
</organism>
<dbReference type="Gene3D" id="3.60.10.10">
    <property type="entry name" value="Endonuclease/exonuclease/phosphatase"/>
    <property type="match status" value="1"/>
</dbReference>
<evidence type="ECO:0008006" key="5">
    <source>
        <dbReference type="Google" id="ProtNLM"/>
    </source>
</evidence>
<dbReference type="GO" id="GO:0005783">
    <property type="term" value="C:endoplasmic reticulum"/>
    <property type="evidence" value="ECO:0007669"/>
    <property type="project" value="TreeGrafter"/>
</dbReference>
<evidence type="ECO:0000313" key="3">
    <source>
        <dbReference type="EMBL" id="CAF3919554.1"/>
    </source>
</evidence>
<dbReference type="InterPro" id="IPR036691">
    <property type="entry name" value="Endo/exonu/phosph_ase_sf"/>
</dbReference>
<sequence length="202" mass="23652">MLRLYLFCFITKVKIHNNYLYAPHPYPHPHLHSHPHPHPQPTHPPTPFGPGEGEYFGNGIASRHSIRSSNNQRSEKSYWVGTRGLLQCCLDGFDNLTFAVTHLDHIEEDVRLEQIQYFKPYEQHIDILMGDMNSLTRNDYSDDYYRNIVADEQIVTRVYGTRVDYIFVHPRVNERWNLTECSIIDTKGVNDHNGVLTEFKLK</sequence>
<protein>
    <recommendedName>
        <fullName evidence="5">Endonuclease/exonuclease/phosphatase domain-containing protein</fullName>
    </recommendedName>
</protein>
<gene>
    <name evidence="3" type="ORF">OKA104_LOCUS25190</name>
    <name evidence="2" type="ORF">VCS650_LOCUS11181</name>
</gene>
<feature type="compositionally biased region" description="Pro residues" evidence="1">
    <location>
        <begin position="38"/>
        <end position="48"/>
    </location>
</feature>
<dbReference type="GO" id="GO:0016020">
    <property type="term" value="C:membrane"/>
    <property type="evidence" value="ECO:0007669"/>
    <property type="project" value="GOC"/>
</dbReference>
<name>A0A814C192_9BILA</name>
<proteinExistence type="predicted"/>
<dbReference type="EMBL" id="CAJNON010000082">
    <property type="protein sequence ID" value="CAF0935462.1"/>
    <property type="molecule type" value="Genomic_DNA"/>
</dbReference>
<dbReference type="Proteomes" id="UP000663891">
    <property type="component" value="Unassembled WGS sequence"/>
</dbReference>
<dbReference type="SUPFAM" id="SSF56219">
    <property type="entry name" value="DNase I-like"/>
    <property type="match status" value="1"/>
</dbReference>
<accession>A0A814C192</accession>
<dbReference type="GO" id="GO:0006506">
    <property type="term" value="P:GPI anchor biosynthetic process"/>
    <property type="evidence" value="ECO:0007669"/>
    <property type="project" value="TreeGrafter"/>
</dbReference>
<comment type="caution">
    <text evidence="2">The sequence shown here is derived from an EMBL/GenBank/DDBJ whole genome shotgun (WGS) entry which is preliminary data.</text>
</comment>
<dbReference type="GO" id="GO:0003824">
    <property type="term" value="F:catalytic activity"/>
    <property type="evidence" value="ECO:0007669"/>
    <property type="project" value="InterPro"/>
</dbReference>
<dbReference type="EMBL" id="CAJOAY010002088">
    <property type="protein sequence ID" value="CAF3919554.1"/>
    <property type="molecule type" value="Genomic_DNA"/>
</dbReference>
<dbReference type="PANTHER" id="PTHR14859:SF0">
    <property type="entry name" value="ENDONUCLEASE_EXONUCLEASE_PHOSPHATASE FAMILY PROTEIN, EXPRESSED"/>
    <property type="match status" value="1"/>
</dbReference>
<evidence type="ECO:0000256" key="1">
    <source>
        <dbReference type="SAM" id="MobiDB-lite"/>
    </source>
</evidence>
<dbReference type="Proteomes" id="UP000663881">
    <property type="component" value="Unassembled WGS sequence"/>
</dbReference>